<keyword evidence="2 4" id="KW-0479">Metal-binding</keyword>
<proteinExistence type="inferred from homology"/>
<sequence length="407" mass="46843">MLGRTQSAANGKLPPGSMGFPFVGETIEFILNREAIRVPPFVQKRLARHYKITTPGALFKYMKNLVLPLIGSENLKRTLLREINESTTRRHVQSWASHDVVDVTEATSTMILEYIAKRVISYDESKDARNLKENYNAFVRGIVSIPLNIPGTGYHACLQARDNIRKAIKDIFEERKASKMKHGDFLYCLLEEMRKEDNIMSEALARDIIFGILFGTYETSRLAMTMLVKFLSQHPEVVAELKKEHEAIIESRGFEKSEITWDEYKSMTFTHMVINETIRLGNILPGIFRKVVKDVQIKGYTIPAGWMVMINTTVLHLDPDKYDDPLTFNPWRWGGKEMTKSSKTFMGFGLNPRLCLGADLAKLQMAIFLHYLVLNYRWEFAKGGDIIRRPWLEFPNGLHIKISKYLE</sequence>
<dbReference type="PRINTS" id="PR00385">
    <property type="entry name" value="P450"/>
</dbReference>
<reference evidence="6" key="1">
    <citation type="submission" date="2013-01" db="EMBL/GenBank/DDBJ databases">
        <title>Draft Genome Sequence of a Mulberry Tree, Morus notabilis C.K. Schneid.</title>
        <authorList>
            <person name="He N."/>
            <person name="Zhao S."/>
        </authorList>
    </citation>
    <scope>NUCLEOTIDE SEQUENCE</scope>
</reference>
<evidence type="ECO:0000313" key="6">
    <source>
        <dbReference type="Proteomes" id="UP000030645"/>
    </source>
</evidence>
<dbReference type="PANTHER" id="PTHR24286">
    <property type="entry name" value="CYTOCHROME P450 26"/>
    <property type="match status" value="1"/>
</dbReference>
<feature type="binding site" description="axial binding residue" evidence="4">
    <location>
        <position position="355"/>
    </location>
    <ligand>
        <name>heme</name>
        <dbReference type="ChEBI" id="CHEBI:30413"/>
    </ligand>
    <ligandPart>
        <name>Fe</name>
        <dbReference type="ChEBI" id="CHEBI:18248"/>
    </ligandPart>
</feature>
<dbReference type="Pfam" id="PF00067">
    <property type="entry name" value="p450"/>
    <property type="match status" value="1"/>
</dbReference>
<gene>
    <name evidence="5" type="ORF">L484_024643</name>
</gene>
<dbReference type="GO" id="GO:0016705">
    <property type="term" value="F:oxidoreductase activity, acting on paired donors, with incorporation or reduction of molecular oxygen"/>
    <property type="evidence" value="ECO:0007669"/>
    <property type="project" value="InterPro"/>
</dbReference>
<dbReference type="Proteomes" id="UP000030645">
    <property type="component" value="Unassembled WGS sequence"/>
</dbReference>
<dbReference type="EMBL" id="KE344061">
    <property type="protein sequence ID" value="EXB52093.1"/>
    <property type="molecule type" value="Genomic_DNA"/>
</dbReference>
<dbReference type="PRINTS" id="PR00463">
    <property type="entry name" value="EP450I"/>
</dbReference>
<dbReference type="GO" id="GO:0016132">
    <property type="term" value="P:brassinosteroid biosynthetic process"/>
    <property type="evidence" value="ECO:0007669"/>
    <property type="project" value="TreeGrafter"/>
</dbReference>
<comment type="cofactor">
    <cofactor evidence="4">
        <name>heme</name>
        <dbReference type="ChEBI" id="CHEBI:30413"/>
    </cofactor>
</comment>
<dbReference type="GO" id="GO:0010268">
    <property type="term" value="P:brassinosteroid homeostasis"/>
    <property type="evidence" value="ECO:0007669"/>
    <property type="project" value="TreeGrafter"/>
</dbReference>
<evidence type="ECO:0000256" key="3">
    <source>
        <dbReference type="ARBA" id="ARBA00023004"/>
    </source>
</evidence>
<organism evidence="5 6">
    <name type="scientific">Morus notabilis</name>
    <dbReference type="NCBI Taxonomy" id="981085"/>
    <lineage>
        <taxon>Eukaryota</taxon>
        <taxon>Viridiplantae</taxon>
        <taxon>Streptophyta</taxon>
        <taxon>Embryophyta</taxon>
        <taxon>Tracheophyta</taxon>
        <taxon>Spermatophyta</taxon>
        <taxon>Magnoliopsida</taxon>
        <taxon>eudicotyledons</taxon>
        <taxon>Gunneridae</taxon>
        <taxon>Pentapetalae</taxon>
        <taxon>rosids</taxon>
        <taxon>fabids</taxon>
        <taxon>Rosales</taxon>
        <taxon>Moraceae</taxon>
        <taxon>Moreae</taxon>
        <taxon>Morus</taxon>
    </lineage>
</organism>
<evidence type="ECO:0000313" key="5">
    <source>
        <dbReference type="EMBL" id="EXB52093.1"/>
    </source>
</evidence>
<accession>W9R243</accession>
<dbReference type="GO" id="GO:0005506">
    <property type="term" value="F:iron ion binding"/>
    <property type="evidence" value="ECO:0007669"/>
    <property type="project" value="InterPro"/>
</dbReference>
<protein>
    <submittedName>
        <fullName evidence="5">Cytochrome P450 87A3</fullName>
    </submittedName>
</protein>
<dbReference type="InterPro" id="IPR036396">
    <property type="entry name" value="Cyt_P450_sf"/>
</dbReference>
<dbReference type="GO" id="GO:0016125">
    <property type="term" value="P:sterol metabolic process"/>
    <property type="evidence" value="ECO:0007669"/>
    <property type="project" value="TreeGrafter"/>
</dbReference>
<keyword evidence="3 4" id="KW-0408">Iron</keyword>
<dbReference type="SUPFAM" id="SSF48264">
    <property type="entry name" value="Cytochrome P450"/>
    <property type="match status" value="1"/>
</dbReference>
<comment type="similarity">
    <text evidence="1">Belongs to the cytochrome P450 family.</text>
</comment>
<dbReference type="eggNOG" id="KOG0157">
    <property type="taxonomic scope" value="Eukaryota"/>
</dbReference>
<dbReference type="Gene3D" id="1.10.630.10">
    <property type="entry name" value="Cytochrome P450"/>
    <property type="match status" value="1"/>
</dbReference>
<keyword evidence="6" id="KW-1185">Reference proteome</keyword>
<dbReference type="GO" id="GO:0020037">
    <property type="term" value="F:heme binding"/>
    <property type="evidence" value="ECO:0007669"/>
    <property type="project" value="InterPro"/>
</dbReference>
<keyword evidence="4" id="KW-0349">Heme</keyword>
<dbReference type="AlphaFoldDB" id="W9R243"/>
<dbReference type="STRING" id="981085.W9R243"/>
<dbReference type="GO" id="GO:0004497">
    <property type="term" value="F:monooxygenase activity"/>
    <property type="evidence" value="ECO:0007669"/>
    <property type="project" value="InterPro"/>
</dbReference>
<dbReference type="InterPro" id="IPR001128">
    <property type="entry name" value="Cyt_P450"/>
</dbReference>
<evidence type="ECO:0000256" key="1">
    <source>
        <dbReference type="ARBA" id="ARBA00010617"/>
    </source>
</evidence>
<dbReference type="PANTHER" id="PTHR24286:SF185">
    <property type="entry name" value="CYTOCHROME P450 87A3-LIKE"/>
    <property type="match status" value="1"/>
</dbReference>
<dbReference type="CDD" id="cd11043">
    <property type="entry name" value="CYP90-like"/>
    <property type="match status" value="1"/>
</dbReference>
<evidence type="ECO:0000256" key="4">
    <source>
        <dbReference type="PIRSR" id="PIRSR602401-1"/>
    </source>
</evidence>
<evidence type="ECO:0000256" key="2">
    <source>
        <dbReference type="ARBA" id="ARBA00022723"/>
    </source>
</evidence>
<name>W9R243_9ROSA</name>
<dbReference type="InterPro" id="IPR002401">
    <property type="entry name" value="Cyt_P450_E_grp-I"/>
</dbReference>